<name>A0A226ENP5_FOLCA</name>
<keyword evidence="1" id="KW-0732">Signal</keyword>
<feature type="signal peptide" evidence="1">
    <location>
        <begin position="1"/>
        <end position="17"/>
    </location>
</feature>
<accession>A0A226ENP5</accession>
<evidence type="ECO:0000313" key="2">
    <source>
        <dbReference type="EMBL" id="OXA58421.1"/>
    </source>
</evidence>
<dbReference type="Proteomes" id="UP000198287">
    <property type="component" value="Unassembled WGS sequence"/>
</dbReference>
<dbReference type="EMBL" id="LNIX01000003">
    <property type="protein sequence ID" value="OXA58421.1"/>
    <property type="molecule type" value="Genomic_DNA"/>
</dbReference>
<organism evidence="2 3">
    <name type="scientific">Folsomia candida</name>
    <name type="common">Springtail</name>
    <dbReference type="NCBI Taxonomy" id="158441"/>
    <lineage>
        <taxon>Eukaryota</taxon>
        <taxon>Metazoa</taxon>
        <taxon>Ecdysozoa</taxon>
        <taxon>Arthropoda</taxon>
        <taxon>Hexapoda</taxon>
        <taxon>Collembola</taxon>
        <taxon>Entomobryomorpha</taxon>
        <taxon>Isotomoidea</taxon>
        <taxon>Isotomidae</taxon>
        <taxon>Proisotominae</taxon>
        <taxon>Folsomia</taxon>
    </lineage>
</organism>
<feature type="chain" id="PRO_5013393592" evidence="1">
    <location>
        <begin position="18"/>
        <end position="197"/>
    </location>
</feature>
<sequence>MKIYIFLVVGHIALTQASEIPQTEGATLTNCTKPDKATIQKKVTAAMEKTVENLFRDASFFRKKRFVSAQSDAQKYTDNHGSEMYAGSVVPIELEREHQRVDEGKKSSTDLISKRSSLYQLVTSFDNIAYANAIHKKDKHTDSNVQKAISKGGDFAYAGTSTTLWRSKRFCVPLSYDDGVKKMVKQVVDQAFKTIEF</sequence>
<gene>
    <name evidence="2" type="ORF">Fcan01_08313</name>
</gene>
<evidence type="ECO:0000256" key="1">
    <source>
        <dbReference type="SAM" id="SignalP"/>
    </source>
</evidence>
<dbReference type="AlphaFoldDB" id="A0A226ENP5"/>
<keyword evidence="3" id="KW-1185">Reference proteome</keyword>
<proteinExistence type="predicted"/>
<comment type="caution">
    <text evidence="2">The sequence shown here is derived from an EMBL/GenBank/DDBJ whole genome shotgun (WGS) entry which is preliminary data.</text>
</comment>
<evidence type="ECO:0000313" key="3">
    <source>
        <dbReference type="Proteomes" id="UP000198287"/>
    </source>
</evidence>
<protein>
    <submittedName>
        <fullName evidence="2">Uncharacterized protein</fullName>
    </submittedName>
</protein>
<reference evidence="2 3" key="1">
    <citation type="submission" date="2015-12" db="EMBL/GenBank/DDBJ databases">
        <title>The genome of Folsomia candida.</title>
        <authorList>
            <person name="Faddeeva A."/>
            <person name="Derks M.F."/>
            <person name="Anvar Y."/>
            <person name="Smit S."/>
            <person name="Van Straalen N."/>
            <person name="Roelofs D."/>
        </authorList>
    </citation>
    <scope>NUCLEOTIDE SEQUENCE [LARGE SCALE GENOMIC DNA]</scope>
    <source>
        <strain evidence="2 3">VU population</strain>
        <tissue evidence="2">Whole body</tissue>
    </source>
</reference>